<dbReference type="EMBL" id="MF140416">
    <property type="protein sequence ID" value="ASR87206.1"/>
    <property type="molecule type" value="Genomic_DNA"/>
</dbReference>
<organism evidence="1 2">
    <name type="scientific">Mycobacterium phage LastHope</name>
    <dbReference type="NCBI Taxonomy" id="2015886"/>
    <lineage>
        <taxon>Viruses</taxon>
        <taxon>Duplodnaviria</taxon>
        <taxon>Heunggongvirae</taxon>
        <taxon>Uroviricota</taxon>
        <taxon>Caudoviricetes</taxon>
        <taxon>Weiservirinae</taxon>
        <taxon>Anayavirus</taxon>
        <taxon>Anayavirus lasthope</taxon>
    </lineage>
</organism>
<dbReference type="RefSeq" id="YP_009953232.1">
    <property type="nucleotide sequence ID" value="NC_051620.1"/>
</dbReference>
<sequence>MSTDTMTVRELSDQEAAAMARGKTVSVGGTRRTIPAAHVPRYEEQVERIEAEWPGAENAHIRRAAIEAVGRYLCDEADLPETIGDELAVAKEQYEAATSAARMVVRMAVDDGASELSLAQRMGINRLTVRKYRGKVDRRWQRP</sequence>
<dbReference type="GeneID" id="60324700"/>
<accession>A0A222ZR37</accession>
<evidence type="ECO:0008006" key="3">
    <source>
        <dbReference type="Google" id="ProtNLM"/>
    </source>
</evidence>
<reference evidence="1 2" key="1">
    <citation type="submission" date="2017-05" db="EMBL/GenBank/DDBJ databases">
        <authorList>
            <person name="Gomez-Rosado J.O."/>
            <person name="Gonzalez-Garcia E.M."/>
            <person name="Gonzalez-Leon M.A."/>
            <person name="Gonzalez-Rodriguez J."/>
            <person name="Gonzalez-Santos L.I."/>
            <person name="Goveo-Rivera I.A."/>
            <person name="Gutierrez-Silva J.C."/>
            <person name="Issa-Mahmud S."/>
            <person name="Lopez-Llera J.N."/>
            <person name="Marrero-Visalden G."/>
            <person name="Muyet-Blasini E."/>
            <person name="Ortiz-Torres X.D."/>
            <person name="Palacios-Vallejo J.G."/>
            <person name="Pichardo-Gonzalez P.A."/>
            <person name="Pou-Acosta P.M."/>
            <person name="Velez-Velazquez R.M."/>
            <person name="Fernandez-Martinez M."/>
            <person name="Maldonado-Vazquez N."/>
            <person name="Rubin M."/>
            <person name="Vazquez E."/>
            <person name="Stoner T.H."/>
            <person name="Garlena R.A."/>
            <person name="Russell D.A."/>
            <person name="Pope W.H."/>
            <person name="Jacobs-Sera D."/>
            <person name="Hatfull G.F."/>
        </authorList>
    </citation>
    <scope>NUCLEOTIDE SEQUENCE [LARGE SCALE GENOMIC DNA]</scope>
</reference>
<name>A0A222ZR37_9CAUD</name>
<dbReference type="KEGG" id="vg:60324700"/>
<evidence type="ECO:0000313" key="1">
    <source>
        <dbReference type="EMBL" id="ASR87206.1"/>
    </source>
</evidence>
<dbReference type="Proteomes" id="UP000226328">
    <property type="component" value="Segment"/>
</dbReference>
<keyword evidence="2" id="KW-1185">Reference proteome</keyword>
<evidence type="ECO:0000313" key="2">
    <source>
        <dbReference type="Proteomes" id="UP000226328"/>
    </source>
</evidence>
<proteinExistence type="predicted"/>
<protein>
    <recommendedName>
        <fullName evidence="3">Helix-turn-helix DNA binding domain protein</fullName>
    </recommendedName>
</protein>
<gene>
    <name evidence="1" type="primary">38</name>
    <name evidence="1" type="ORF">SEA_LASTHOPE_38</name>
</gene>